<organism evidence="1 2">
    <name type="scientific">Mycena albidolilacea</name>
    <dbReference type="NCBI Taxonomy" id="1033008"/>
    <lineage>
        <taxon>Eukaryota</taxon>
        <taxon>Fungi</taxon>
        <taxon>Dikarya</taxon>
        <taxon>Basidiomycota</taxon>
        <taxon>Agaricomycotina</taxon>
        <taxon>Agaricomycetes</taxon>
        <taxon>Agaricomycetidae</taxon>
        <taxon>Agaricales</taxon>
        <taxon>Marasmiineae</taxon>
        <taxon>Mycenaceae</taxon>
        <taxon>Mycena</taxon>
    </lineage>
</organism>
<reference evidence="1" key="1">
    <citation type="submission" date="2023-03" db="EMBL/GenBank/DDBJ databases">
        <title>Massive genome expansion in bonnet fungi (Mycena s.s.) driven by repeated elements and novel gene families across ecological guilds.</title>
        <authorList>
            <consortium name="Lawrence Berkeley National Laboratory"/>
            <person name="Harder C.B."/>
            <person name="Miyauchi S."/>
            <person name="Viragh M."/>
            <person name="Kuo A."/>
            <person name="Thoen E."/>
            <person name="Andreopoulos B."/>
            <person name="Lu D."/>
            <person name="Skrede I."/>
            <person name="Drula E."/>
            <person name="Henrissat B."/>
            <person name="Morin E."/>
            <person name="Kohler A."/>
            <person name="Barry K."/>
            <person name="LaButti K."/>
            <person name="Morin E."/>
            <person name="Salamov A."/>
            <person name="Lipzen A."/>
            <person name="Mereny Z."/>
            <person name="Hegedus B."/>
            <person name="Baldrian P."/>
            <person name="Stursova M."/>
            <person name="Weitz H."/>
            <person name="Taylor A."/>
            <person name="Grigoriev I.V."/>
            <person name="Nagy L.G."/>
            <person name="Martin F."/>
            <person name="Kauserud H."/>
        </authorList>
    </citation>
    <scope>NUCLEOTIDE SEQUENCE</scope>
    <source>
        <strain evidence="1">CBHHK002</strain>
    </source>
</reference>
<name>A0AAD6ZWN1_9AGAR</name>
<gene>
    <name evidence="1" type="ORF">DFH08DRAFT_811717</name>
</gene>
<protein>
    <submittedName>
        <fullName evidence="1">Uncharacterized protein</fullName>
    </submittedName>
</protein>
<dbReference type="AlphaFoldDB" id="A0AAD6ZWN1"/>
<proteinExistence type="predicted"/>
<comment type="caution">
    <text evidence="1">The sequence shown here is derived from an EMBL/GenBank/DDBJ whole genome shotgun (WGS) entry which is preliminary data.</text>
</comment>
<dbReference type="Proteomes" id="UP001218218">
    <property type="component" value="Unassembled WGS sequence"/>
</dbReference>
<accession>A0AAD6ZWN1</accession>
<sequence length="365" mass="40593">MKLERMELVKLVFGSLLDSAGYAQEQRDTRTMNPCGAYRDLAQKYSVRLKWIEPKGECGGDNPAKVACVDTRVGDIVHVSAFEAITAFLLRTIKNQNAKNCETFPLDMGHCTLHNPGSWGKKTSMTPSSLAGVIYCTIGIHHLCAKNKLKKLESALESGMVDGAPMTHVRDSCICPTGSSVKIHKNRHPEGKFNILATTSSGYKQIRYPYVTPRIATLFRGFAPRPPSAEFGVLGIGVALGEFTSTQKGTSQGRESGSHRFAFQPVANSSVEFLTCACKAEKSKQFRDAMFDRPLCRFFNGWMGSRDKFVWDFYCWDQKFSQREIEEGITAEQFTRGLMVNRENGMYVWNGPDAPVPEPVTVTIS</sequence>
<evidence type="ECO:0000313" key="1">
    <source>
        <dbReference type="EMBL" id="KAJ7342644.1"/>
    </source>
</evidence>
<keyword evidence="2" id="KW-1185">Reference proteome</keyword>
<evidence type="ECO:0000313" key="2">
    <source>
        <dbReference type="Proteomes" id="UP001218218"/>
    </source>
</evidence>
<dbReference type="EMBL" id="JARIHO010000025">
    <property type="protein sequence ID" value="KAJ7342644.1"/>
    <property type="molecule type" value="Genomic_DNA"/>
</dbReference>